<organism evidence="2 3">
    <name type="scientific">Pseudonocardia alni</name>
    <name type="common">Amycolata alni</name>
    <dbReference type="NCBI Taxonomy" id="33907"/>
    <lineage>
        <taxon>Bacteria</taxon>
        <taxon>Bacillati</taxon>
        <taxon>Actinomycetota</taxon>
        <taxon>Actinomycetes</taxon>
        <taxon>Pseudonocardiales</taxon>
        <taxon>Pseudonocardiaceae</taxon>
        <taxon>Pseudonocardia</taxon>
    </lineage>
</organism>
<dbReference type="Gene3D" id="1.25.40.10">
    <property type="entry name" value="Tetratricopeptide repeat domain"/>
    <property type="match status" value="1"/>
</dbReference>
<evidence type="ECO:0000313" key="2">
    <source>
        <dbReference type="EMBL" id="PKB30216.1"/>
    </source>
</evidence>
<evidence type="ECO:0008006" key="4">
    <source>
        <dbReference type="Google" id="ProtNLM"/>
    </source>
</evidence>
<reference evidence="2 3" key="1">
    <citation type="submission" date="2017-11" db="EMBL/GenBank/DDBJ databases">
        <title>Sequencing the genomes of 1000 actinobacteria strains.</title>
        <authorList>
            <person name="Klenk H.-P."/>
        </authorList>
    </citation>
    <scope>NUCLEOTIDE SEQUENCE [LARGE SCALE GENOMIC DNA]</scope>
    <source>
        <strain evidence="2 3">DSM 44104</strain>
    </source>
</reference>
<feature type="region of interest" description="Disordered" evidence="1">
    <location>
        <begin position="346"/>
        <end position="373"/>
    </location>
</feature>
<feature type="compositionally biased region" description="Basic and acidic residues" evidence="1">
    <location>
        <begin position="359"/>
        <end position="373"/>
    </location>
</feature>
<accession>A0AA44ZNQ9</accession>
<dbReference type="Proteomes" id="UP000232453">
    <property type="component" value="Unassembled WGS sequence"/>
</dbReference>
<name>A0AA44ZNQ9_PSEA5</name>
<comment type="caution">
    <text evidence="2">The sequence shown here is derived from an EMBL/GenBank/DDBJ whole genome shotgun (WGS) entry which is preliminary data.</text>
</comment>
<sequence length="373" mass="40204">MGNRLAQVRAERGWKKARLLHELRAAATRRGEQLPKDESLGRRVAVWENQDGVVGDFYRELLCEVYRCSAVELGLVEPPSPEPVAIDPVTEPFELPEFTRLDPGLVDLLRSQTQTIRLLDRRLGGATVHSQAVAHVETVESLVRNALPGTAREQAADELGQAAALAGWQALDMGRLPEAWRLHEIATAAARESGLPAGLGYSRAQQAFILLDAGRAEDALDLIASAQNIARGPAPRELLAWLHAAHGEALAALGDRDAALRSLDAAAAALPTQAEHALPYLMLDAGHLARWRGHCLARLGEASAIDDLGTALAAMPEGQYGRAEVSLRVDLALALRARGEVTESRAQAERAGRLAGRTGSERQRRGIRELLGP</sequence>
<dbReference type="RefSeq" id="WP_301548964.1">
    <property type="nucleotide sequence ID" value="NZ_PHUJ01000003.1"/>
</dbReference>
<evidence type="ECO:0000256" key="1">
    <source>
        <dbReference type="SAM" id="MobiDB-lite"/>
    </source>
</evidence>
<dbReference type="SUPFAM" id="SSF48452">
    <property type="entry name" value="TPR-like"/>
    <property type="match status" value="1"/>
</dbReference>
<proteinExistence type="predicted"/>
<gene>
    <name evidence="2" type="ORF">ATL51_1875</name>
</gene>
<dbReference type="AlphaFoldDB" id="A0AA44ZNQ9"/>
<protein>
    <recommendedName>
        <fullName evidence="4">HTH cro/C1-type domain-containing protein</fullName>
    </recommendedName>
</protein>
<dbReference type="EMBL" id="PHUJ01000003">
    <property type="protein sequence ID" value="PKB30216.1"/>
    <property type="molecule type" value="Genomic_DNA"/>
</dbReference>
<dbReference type="InterPro" id="IPR011990">
    <property type="entry name" value="TPR-like_helical_dom_sf"/>
</dbReference>
<evidence type="ECO:0000313" key="3">
    <source>
        <dbReference type="Proteomes" id="UP000232453"/>
    </source>
</evidence>